<dbReference type="SUPFAM" id="SSF51445">
    <property type="entry name" value="(Trans)glycosidases"/>
    <property type="match status" value="1"/>
</dbReference>
<accession>A0ABP7VLR1</accession>
<keyword evidence="3" id="KW-1185">Reference proteome</keyword>
<feature type="region of interest" description="Disordered" evidence="1">
    <location>
        <begin position="46"/>
        <end position="67"/>
    </location>
</feature>
<protein>
    <submittedName>
        <fullName evidence="2">Uncharacterized protein</fullName>
    </submittedName>
</protein>
<dbReference type="EMBL" id="BAAAZG010000014">
    <property type="protein sequence ID" value="GAA4068544.1"/>
    <property type="molecule type" value="Genomic_DNA"/>
</dbReference>
<dbReference type="Gene3D" id="3.20.20.80">
    <property type="entry name" value="Glycosidases"/>
    <property type="match status" value="1"/>
</dbReference>
<dbReference type="CDD" id="cd19608">
    <property type="entry name" value="GH113_mannanase-like"/>
    <property type="match status" value="1"/>
</dbReference>
<feature type="compositionally biased region" description="Polar residues" evidence="1">
    <location>
        <begin position="50"/>
        <end position="60"/>
    </location>
</feature>
<dbReference type="Pfam" id="PF22612">
    <property type="entry name" value="GH113"/>
    <property type="match status" value="1"/>
</dbReference>
<evidence type="ECO:0000313" key="3">
    <source>
        <dbReference type="Proteomes" id="UP001500683"/>
    </source>
</evidence>
<sequence length="407" mass="45762">MTGSGGPITIMKYKILFTVPSALVAGVVATAVTVGDGPLLDLRDRMLGTDTRNPSRSRQVAASPGAVQPARWKPGMREWGVNVYYVNSPRDDEAHVRAKAQRMMRYLVSLNANAVSINFPFRMAGPTSSEVGAIPRRTPTPRRLGIVLREARAAGLRVTVRPLMDETNLVRTETEWRGAVQPASRDGWFASYRTFLSPYLKVAADEQAATFVIGTELNSLQADRRWRGLAAWAQRRFPGELSYDMNWDSFRTDRRSVPFRRIGLDAYPPLGLPDDATVKQLALGWKNWLDGMHDGRPSRILLSEVGIAAQTGAYSAPGDWVNRRRVDQTMQARWYTAVCWVVRKNNMRGLYWWMVDFDTDPANADPERSARLSFAGRPKTEQAIRTCFRGRTPERHPTVTPTRTPQQ</sequence>
<evidence type="ECO:0000313" key="2">
    <source>
        <dbReference type="EMBL" id="GAA4068544.1"/>
    </source>
</evidence>
<evidence type="ECO:0000256" key="1">
    <source>
        <dbReference type="SAM" id="MobiDB-lite"/>
    </source>
</evidence>
<dbReference type="InterPro" id="IPR055151">
    <property type="entry name" value="GH113"/>
</dbReference>
<reference evidence="3" key="1">
    <citation type="journal article" date="2019" name="Int. J. Syst. Evol. Microbiol.">
        <title>The Global Catalogue of Microorganisms (GCM) 10K type strain sequencing project: providing services to taxonomists for standard genome sequencing and annotation.</title>
        <authorList>
            <consortium name="The Broad Institute Genomics Platform"/>
            <consortium name="The Broad Institute Genome Sequencing Center for Infectious Disease"/>
            <person name="Wu L."/>
            <person name="Ma J."/>
        </authorList>
    </citation>
    <scope>NUCLEOTIDE SEQUENCE [LARGE SCALE GENOMIC DNA]</scope>
    <source>
        <strain evidence="3">JCM 16702</strain>
    </source>
</reference>
<name>A0ABP7VLR1_9ACTN</name>
<comment type="caution">
    <text evidence="2">The sequence shown here is derived from an EMBL/GenBank/DDBJ whole genome shotgun (WGS) entry which is preliminary data.</text>
</comment>
<gene>
    <name evidence="2" type="ORF">GCM10022214_24350</name>
</gene>
<proteinExistence type="predicted"/>
<organism evidence="2 3">
    <name type="scientific">Actinomadura miaoliensis</name>
    <dbReference type="NCBI Taxonomy" id="430685"/>
    <lineage>
        <taxon>Bacteria</taxon>
        <taxon>Bacillati</taxon>
        <taxon>Actinomycetota</taxon>
        <taxon>Actinomycetes</taxon>
        <taxon>Streptosporangiales</taxon>
        <taxon>Thermomonosporaceae</taxon>
        <taxon>Actinomadura</taxon>
    </lineage>
</organism>
<dbReference type="Proteomes" id="UP001500683">
    <property type="component" value="Unassembled WGS sequence"/>
</dbReference>
<dbReference type="InterPro" id="IPR017853">
    <property type="entry name" value="GH"/>
</dbReference>